<evidence type="ECO:0000256" key="3">
    <source>
        <dbReference type="ARBA" id="ARBA00022525"/>
    </source>
</evidence>
<comment type="cofactor">
    <cofactor evidence="1">
        <name>Cu(2+)</name>
        <dbReference type="ChEBI" id="CHEBI:29036"/>
    </cofactor>
</comment>
<evidence type="ECO:0000256" key="6">
    <source>
        <dbReference type="ARBA" id="ARBA00023001"/>
    </source>
</evidence>
<dbReference type="Proteomes" id="UP001197093">
    <property type="component" value="Unassembled WGS sequence"/>
</dbReference>
<evidence type="ECO:0000256" key="16">
    <source>
        <dbReference type="SAM" id="SignalP"/>
    </source>
</evidence>
<keyword evidence="6" id="KW-0136">Cellulose degradation</keyword>
<keyword evidence="5 16" id="KW-0732">Signal</keyword>
<dbReference type="CDD" id="cd21175">
    <property type="entry name" value="LPMO_AA9"/>
    <property type="match status" value="1"/>
</dbReference>
<dbReference type="InterPro" id="IPR049892">
    <property type="entry name" value="AA9"/>
</dbReference>
<evidence type="ECO:0000256" key="8">
    <source>
        <dbReference type="ARBA" id="ARBA00023008"/>
    </source>
</evidence>
<keyword evidence="7" id="KW-0560">Oxidoreductase</keyword>
<accession>A0AAD4FBT9</accession>
<comment type="subcellular location">
    <subcellularLocation>
        <location evidence="2">Secreted</location>
    </subcellularLocation>
</comment>
<keyword evidence="19" id="KW-1185">Reference proteome</keyword>
<keyword evidence="3" id="KW-0964">Secreted</keyword>
<comment type="caution">
    <text evidence="18">The sequence shown here is derived from an EMBL/GenBank/DDBJ whole genome shotgun (WGS) entry which is preliminary data.</text>
</comment>
<evidence type="ECO:0000256" key="5">
    <source>
        <dbReference type="ARBA" id="ARBA00022729"/>
    </source>
</evidence>
<evidence type="ECO:0000256" key="9">
    <source>
        <dbReference type="ARBA" id="ARBA00023033"/>
    </source>
</evidence>
<evidence type="ECO:0000256" key="10">
    <source>
        <dbReference type="ARBA" id="ARBA00023157"/>
    </source>
</evidence>
<feature type="chain" id="PRO_5041938424" description="lytic cellulose monooxygenase (C4-dehydrogenating)" evidence="16">
    <location>
        <begin position="30"/>
        <end position="731"/>
    </location>
</feature>
<dbReference type="GO" id="GO:0030245">
    <property type="term" value="P:cellulose catabolic process"/>
    <property type="evidence" value="ECO:0007669"/>
    <property type="project" value="UniProtKB-KW"/>
</dbReference>
<dbReference type="InterPro" id="IPR006598">
    <property type="entry name" value="CAP10"/>
</dbReference>
<dbReference type="EMBL" id="JAHCVI010000001">
    <property type="protein sequence ID" value="KAG7294428.1"/>
    <property type="molecule type" value="Genomic_DNA"/>
</dbReference>
<keyword evidence="12" id="KW-0624">Polysaccharide degradation</keyword>
<evidence type="ECO:0000256" key="2">
    <source>
        <dbReference type="ARBA" id="ARBA00004613"/>
    </source>
</evidence>
<evidence type="ECO:0000256" key="15">
    <source>
        <dbReference type="ARBA" id="ARBA00047174"/>
    </source>
</evidence>
<dbReference type="Gene3D" id="2.70.50.70">
    <property type="match status" value="1"/>
</dbReference>
<dbReference type="AlphaFoldDB" id="A0AAD4FBT9"/>
<dbReference type="PANTHER" id="PTHR33353:SF19">
    <property type="entry name" value="GLYCOSYLHYDROLASE FAMILY 61-8 PROTEIN"/>
    <property type="match status" value="1"/>
</dbReference>
<evidence type="ECO:0000256" key="4">
    <source>
        <dbReference type="ARBA" id="ARBA00022723"/>
    </source>
</evidence>
<keyword evidence="4" id="KW-0479">Metal-binding</keyword>
<evidence type="ECO:0000313" key="18">
    <source>
        <dbReference type="EMBL" id="KAG7294428.1"/>
    </source>
</evidence>
<evidence type="ECO:0000256" key="1">
    <source>
        <dbReference type="ARBA" id="ARBA00001973"/>
    </source>
</evidence>
<evidence type="ECO:0000256" key="14">
    <source>
        <dbReference type="ARBA" id="ARBA00045077"/>
    </source>
</evidence>
<evidence type="ECO:0000256" key="7">
    <source>
        <dbReference type="ARBA" id="ARBA00023002"/>
    </source>
</evidence>
<protein>
    <recommendedName>
        <fullName evidence="15">lytic cellulose monooxygenase (C4-dehydrogenating)</fullName>
        <ecNumber evidence="15">1.14.99.56</ecNumber>
    </recommendedName>
</protein>
<dbReference type="Pfam" id="PF03443">
    <property type="entry name" value="AA9"/>
    <property type="match status" value="1"/>
</dbReference>
<dbReference type="Pfam" id="PF05686">
    <property type="entry name" value="Glyco_transf_90"/>
    <property type="match status" value="1"/>
</dbReference>
<keyword evidence="11" id="KW-0119">Carbohydrate metabolism</keyword>
<comment type="similarity">
    <text evidence="13">Belongs to the polysaccharide monooxygenase AA9 family.</text>
</comment>
<feature type="domain" description="Glycosyl transferase CAP10" evidence="17">
    <location>
        <begin position="237"/>
        <end position="520"/>
    </location>
</feature>
<dbReference type="EC" id="1.14.99.56" evidence="15"/>
<evidence type="ECO:0000256" key="12">
    <source>
        <dbReference type="ARBA" id="ARBA00023326"/>
    </source>
</evidence>
<evidence type="ECO:0000313" key="19">
    <source>
        <dbReference type="Proteomes" id="UP001197093"/>
    </source>
</evidence>
<gene>
    <name evidence="18" type="ORF">NEMBOFW57_004500</name>
</gene>
<keyword evidence="8" id="KW-0186">Copper</keyword>
<keyword evidence="10" id="KW-1015">Disulfide bond</keyword>
<proteinExistence type="inferred from homology"/>
<dbReference type="InterPro" id="IPR005103">
    <property type="entry name" value="AA9_LPMO"/>
</dbReference>
<sequence length="731" mass="82609">MLPKQAKGKALMWALVLLSLCPYIANTVAIRTEQASALHNLEHPVEVLFRNARVDFERLLERQSKTYPAALEEYRRRYKVEPPPGFDAWYEYAVANQSPLIDEFDTIYHSVSPFWKLSGEDVVQIMNDANKTSGIDLWQCTLNGSTAETHCNHPKRSFDRHISDLFNKLLGDLTGVLPNMTFLANHLDEPRILIPPPDSAQYHNFTLTSLSEHPTWNAITAFCPPTHSQPPQHLEGSLPLVTNLTNHLSLCANPSYAHTHGLFLSPPSFSLITGPVPVLSPGSTSTMSDILFPAPAYLTEHEFQYNPSHDIPWHDKADHLYWVGSTTGGVASTTSDWQSFHRQRFIALAQNLNLQSNDKQQHTYLHEADGQVHTSRSSFLNGRLYNVHPARIFQCAHPRACRAQRSLFRRVPWQDADAAFKAKLVFDLDGNGISGRFYKLLASGSVVLKMTVLREWHDDRLRPWVHYVPVSVGMGEVPEVVRWFLETRRGREVAREVAEGGREWFGRGMREVDVKIYLWSFFPYYPAEGQSSIQRHWADFRPITNPTLPTLACNDPGTPAEEYATVAAGATIEAYYRGWPHDIGAIVVWMAYCGAEPTACASFNGTEGRRWFKIDQAGLLSGTLREGVWAQREMVARNYTWGVRVPERLKSGAYLIRHELIALHVPFTPEFYPECAHLWVVGGGGEVPGEEYMAAIPGVWGIEEPELHFNIYEEPTSSRTEWTIPGPAVWS</sequence>
<comment type="catalytic activity">
    <reaction evidence="14">
        <text>[(1-&gt;4)-beta-D-glucosyl]n+m + reduced acceptor + O2 = 4-dehydro-beta-D-glucosyl-[(1-&gt;4)-beta-D-glucosyl]n-1 + [(1-&gt;4)-beta-D-glucosyl]m + acceptor + H2O.</text>
        <dbReference type="EC" id="1.14.99.56"/>
    </reaction>
</comment>
<organism evidence="18 19">
    <name type="scientific">Staphylotrichum longicolle</name>
    <dbReference type="NCBI Taxonomy" id="669026"/>
    <lineage>
        <taxon>Eukaryota</taxon>
        <taxon>Fungi</taxon>
        <taxon>Dikarya</taxon>
        <taxon>Ascomycota</taxon>
        <taxon>Pezizomycotina</taxon>
        <taxon>Sordariomycetes</taxon>
        <taxon>Sordariomycetidae</taxon>
        <taxon>Sordariales</taxon>
        <taxon>Chaetomiaceae</taxon>
        <taxon>Staphylotrichum</taxon>
    </lineage>
</organism>
<dbReference type="GO" id="GO:0005576">
    <property type="term" value="C:extracellular region"/>
    <property type="evidence" value="ECO:0007669"/>
    <property type="project" value="UniProtKB-SubCell"/>
</dbReference>
<dbReference type="GO" id="GO:0004497">
    <property type="term" value="F:monooxygenase activity"/>
    <property type="evidence" value="ECO:0007669"/>
    <property type="project" value="UniProtKB-KW"/>
</dbReference>
<keyword evidence="9" id="KW-0503">Monooxygenase</keyword>
<evidence type="ECO:0000256" key="11">
    <source>
        <dbReference type="ARBA" id="ARBA00023277"/>
    </source>
</evidence>
<dbReference type="PANTHER" id="PTHR33353">
    <property type="entry name" value="PUTATIVE (AFU_ORTHOLOGUE AFUA_1G12560)-RELATED"/>
    <property type="match status" value="1"/>
</dbReference>
<reference evidence="18" key="1">
    <citation type="submission" date="2023-02" db="EMBL/GenBank/DDBJ databases">
        <authorList>
            <person name="Palmer J.M."/>
        </authorList>
    </citation>
    <scope>NUCLEOTIDE SEQUENCE</scope>
    <source>
        <strain evidence="18">FW57</strain>
    </source>
</reference>
<name>A0AAD4FBT9_9PEZI</name>
<dbReference type="SMART" id="SM00672">
    <property type="entry name" value="CAP10"/>
    <property type="match status" value="1"/>
</dbReference>
<evidence type="ECO:0000256" key="13">
    <source>
        <dbReference type="ARBA" id="ARBA00044502"/>
    </source>
</evidence>
<feature type="signal peptide" evidence="16">
    <location>
        <begin position="1"/>
        <end position="29"/>
    </location>
</feature>
<evidence type="ECO:0000259" key="17">
    <source>
        <dbReference type="SMART" id="SM00672"/>
    </source>
</evidence>
<dbReference type="GO" id="GO:0046872">
    <property type="term" value="F:metal ion binding"/>
    <property type="evidence" value="ECO:0007669"/>
    <property type="project" value="UniProtKB-KW"/>
</dbReference>